<evidence type="ECO:0000313" key="2">
    <source>
        <dbReference type="EMBL" id="MBS4199132.1"/>
    </source>
</evidence>
<dbReference type="InterPro" id="IPR000182">
    <property type="entry name" value="GNAT_dom"/>
</dbReference>
<dbReference type="AlphaFoldDB" id="A0A942TNC9"/>
<dbReference type="GO" id="GO:0016747">
    <property type="term" value="F:acyltransferase activity, transferring groups other than amino-acyl groups"/>
    <property type="evidence" value="ECO:0007669"/>
    <property type="project" value="InterPro"/>
</dbReference>
<dbReference type="Pfam" id="PF00583">
    <property type="entry name" value="Acetyltransf_1"/>
    <property type="match status" value="1"/>
</dbReference>
<dbReference type="SUPFAM" id="SSF55729">
    <property type="entry name" value="Acyl-CoA N-acyltransferases (Nat)"/>
    <property type="match status" value="1"/>
</dbReference>
<dbReference type="InterPro" id="IPR016181">
    <property type="entry name" value="Acyl_CoA_acyltransferase"/>
</dbReference>
<dbReference type="Proteomes" id="UP000682713">
    <property type="component" value="Unassembled WGS sequence"/>
</dbReference>
<comment type="caution">
    <text evidence="2">The sequence shown here is derived from an EMBL/GenBank/DDBJ whole genome shotgun (WGS) entry which is preliminary data.</text>
</comment>
<protein>
    <submittedName>
        <fullName evidence="2">GNAT family N-acetyltransferase</fullName>
    </submittedName>
</protein>
<dbReference type="RefSeq" id="WP_213109836.1">
    <property type="nucleotide sequence ID" value="NZ_JAGYPJ010000001.1"/>
</dbReference>
<evidence type="ECO:0000313" key="3">
    <source>
        <dbReference type="Proteomes" id="UP000682713"/>
    </source>
</evidence>
<name>A0A942TNC9_9BACI</name>
<dbReference type="Gene3D" id="3.40.630.30">
    <property type="match status" value="1"/>
</dbReference>
<dbReference type="PROSITE" id="PS51186">
    <property type="entry name" value="GNAT"/>
    <property type="match status" value="1"/>
</dbReference>
<dbReference type="CDD" id="cd04301">
    <property type="entry name" value="NAT_SF"/>
    <property type="match status" value="1"/>
</dbReference>
<feature type="domain" description="N-acetyltransferase" evidence="1">
    <location>
        <begin position="5"/>
        <end position="169"/>
    </location>
</feature>
<reference evidence="2 3" key="1">
    <citation type="submission" date="2021-05" db="EMBL/GenBank/DDBJ databases">
        <title>Novel Bacillus species.</title>
        <authorList>
            <person name="Liu G."/>
        </authorList>
    </citation>
    <scope>NUCLEOTIDE SEQUENCE [LARGE SCALE GENOMIC DNA]</scope>
    <source>
        <strain evidence="2 3">FJAT-49732</strain>
    </source>
</reference>
<accession>A0A942TNC9</accession>
<dbReference type="EMBL" id="JAGYPJ010000001">
    <property type="protein sequence ID" value="MBS4199132.1"/>
    <property type="molecule type" value="Genomic_DNA"/>
</dbReference>
<keyword evidence="3" id="KW-1185">Reference proteome</keyword>
<gene>
    <name evidence="2" type="ORF">KHA93_05615</name>
</gene>
<proteinExistence type="predicted"/>
<sequence length="169" mass="19229">MNTQIEVRQMTSEDIDIIYRVFTEHNIGKSLDYISKCWEENKTGKRITLLAFYKGNFAGSLHLLTKSFYPHFAENNIPEVNDFNVIPPLRRYGIGNELMDAIEKIALEKYGVVGIGVGLYKSYGSAQRLYAKRGYIPDGKGLMYNQQPVEPGSQVCADDDLNLYFTKNV</sequence>
<evidence type="ECO:0000259" key="1">
    <source>
        <dbReference type="PROSITE" id="PS51186"/>
    </source>
</evidence>
<organism evidence="2 3">
    <name type="scientific">Lederbergia citrisecunda</name>
    <dbReference type="NCBI Taxonomy" id="2833583"/>
    <lineage>
        <taxon>Bacteria</taxon>
        <taxon>Bacillati</taxon>
        <taxon>Bacillota</taxon>
        <taxon>Bacilli</taxon>
        <taxon>Bacillales</taxon>
        <taxon>Bacillaceae</taxon>
        <taxon>Lederbergia</taxon>
    </lineage>
</organism>